<reference evidence="1 2" key="1">
    <citation type="journal article" date="2019" name="Int. J. Syst. Evol. Microbiol.">
        <title>The Global Catalogue of Microorganisms (GCM) 10K type strain sequencing project: providing services to taxonomists for standard genome sequencing and annotation.</title>
        <authorList>
            <consortium name="The Broad Institute Genomics Platform"/>
            <consortium name="The Broad Institute Genome Sequencing Center for Infectious Disease"/>
            <person name="Wu L."/>
            <person name="Ma J."/>
        </authorList>
    </citation>
    <scope>NUCLEOTIDE SEQUENCE [LARGE SCALE GENOMIC DNA]</scope>
    <source>
        <strain evidence="1 2">JCM 13929</strain>
    </source>
</reference>
<accession>A0ABN2EPG0</accession>
<gene>
    <name evidence="1" type="ORF">GCM10009733_006340</name>
</gene>
<evidence type="ECO:0008006" key="3">
    <source>
        <dbReference type="Google" id="ProtNLM"/>
    </source>
</evidence>
<keyword evidence="2" id="KW-1185">Reference proteome</keyword>
<dbReference type="Proteomes" id="UP001500064">
    <property type="component" value="Unassembled WGS sequence"/>
</dbReference>
<evidence type="ECO:0000313" key="2">
    <source>
        <dbReference type="Proteomes" id="UP001500064"/>
    </source>
</evidence>
<dbReference type="SUPFAM" id="SSF56219">
    <property type="entry name" value="DNase I-like"/>
    <property type="match status" value="1"/>
</dbReference>
<protein>
    <recommendedName>
        <fullName evidence="3">Endonuclease/exonuclease/phosphatase domain-containing protein</fullName>
    </recommendedName>
</protein>
<organism evidence="1 2">
    <name type="scientific">Nonomuraea maheshkhaliensis</name>
    <dbReference type="NCBI Taxonomy" id="419590"/>
    <lineage>
        <taxon>Bacteria</taxon>
        <taxon>Bacillati</taxon>
        <taxon>Actinomycetota</taxon>
        <taxon>Actinomycetes</taxon>
        <taxon>Streptosporangiales</taxon>
        <taxon>Streptosporangiaceae</taxon>
        <taxon>Nonomuraea</taxon>
    </lineage>
</organism>
<sequence length="167" mass="18309">MRIIEAKHERGRPYWHAVARLRLALTLDRGGKHEIEFHNGHLAPASPITRQAEAEAWHLLVKDSLPIIAVGDFNAAALNDPALQIATSDSIARRKLHTGAAQALSDAGLHDVGALLGVTAPTVQRPIAYRCDRLYTTRPAWAQSLDIHETGESDHPLLIATFTVPRE</sequence>
<dbReference type="Gene3D" id="3.60.10.10">
    <property type="entry name" value="Endonuclease/exonuclease/phosphatase"/>
    <property type="match status" value="1"/>
</dbReference>
<evidence type="ECO:0000313" key="1">
    <source>
        <dbReference type="EMBL" id="GAA1613014.1"/>
    </source>
</evidence>
<dbReference type="InterPro" id="IPR036691">
    <property type="entry name" value="Endo/exonu/phosph_ase_sf"/>
</dbReference>
<name>A0ABN2EPG0_9ACTN</name>
<dbReference type="RefSeq" id="WP_346101329.1">
    <property type="nucleotide sequence ID" value="NZ_BAAAMU010000003.1"/>
</dbReference>
<dbReference type="EMBL" id="BAAAMU010000003">
    <property type="protein sequence ID" value="GAA1613014.1"/>
    <property type="molecule type" value="Genomic_DNA"/>
</dbReference>
<comment type="caution">
    <text evidence="1">The sequence shown here is derived from an EMBL/GenBank/DDBJ whole genome shotgun (WGS) entry which is preliminary data.</text>
</comment>
<proteinExistence type="predicted"/>